<keyword evidence="2" id="KW-1185">Reference proteome</keyword>
<evidence type="ECO:0000313" key="1">
    <source>
        <dbReference type="EnsemblMetazoa" id="RPRC005873-PA"/>
    </source>
</evidence>
<protein>
    <submittedName>
        <fullName evidence="1">Uncharacterized protein</fullName>
    </submittedName>
</protein>
<dbReference type="OMA" id="NENSAPM"/>
<dbReference type="HOGENOM" id="CLU_889396_0_0_1"/>
<dbReference type="EMBL" id="ACPB03008072">
    <property type="status" value="NOT_ANNOTATED_CDS"/>
    <property type="molecule type" value="Genomic_DNA"/>
</dbReference>
<name>T1HP99_RHOPR</name>
<dbReference type="EnsemblMetazoa" id="RPRC005873-RA">
    <property type="protein sequence ID" value="RPRC005873-PA"/>
    <property type="gene ID" value="RPRC005873"/>
</dbReference>
<proteinExistence type="predicted"/>
<dbReference type="Proteomes" id="UP000015103">
    <property type="component" value="Unassembled WGS sequence"/>
</dbReference>
<dbReference type="InParanoid" id="T1HP99"/>
<dbReference type="EMBL" id="ACPB03008071">
    <property type="status" value="NOT_ANNOTATED_CDS"/>
    <property type="molecule type" value="Genomic_DNA"/>
</dbReference>
<dbReference type="VEuPathDB" id="VectorBase:RPRC005873"/>
<dbReference type="EMBL" id="ACPB03008074">
    <property type="status" value="NOT_ANNOTATED_CDS"/>
    <property type="molecule type" value="Genomic_DNA"/>
</dbReference>
<dbReference type="EMBL" id="ACPB03008073">
    <property type="status" value="NOT_ANNOTATED_CDS"/>
    <property type="molecule type" value="Genomic_DNA"/>
</dbReference>
<dbReference type="eggNOG" id="KOG2306">
    <property type="taxonomic scope" value="Eukaryota"/>
</dbReference>
<accession>T1HP99</accession>
<reference evidence="1" key="1">
    <citation type="submission" date="2015-05" db="UniProtKB">
        <authorList>
            <consortium name="EnsemblMetazoa"/>
        </authorList>
    </citation>
    <scope>IDENTIFICATION</scope>
</reference>
<evidence type="ECO:0000313" key="2">
    <source>
        <dbReference type="Proteomes" id="UP000015103"/>
    </source>
</evidence>
<sequence>MSSVVAECVNVSGGSGSSSTTVSGVGPAINNGNAGLFVDVGMLLIEGRLAEPGTPRGYKEGPHCPHITNSPTHHICQDSSFLCERASKLRRHMSLLNENSAPMCIDVLLCPDCSCGQNRANSTNICQIPSSADLLIEQWTVSVVNTKNVCVASSSSNSSSNSAGCSGNSSGCRSEVSDRVLLQALRSQLHFSQLSAWYSLGKVRHVCYRLSHPVGCSGFTRPPVQHNFPLAKISPTTSIKVCLKSLPRTDVMPVVSCPVHSGQSTLNATVTVFKSVFAELGQCLLDPPARIPAVRHEFLKDLTRILKRIKSGC</sequence>
<dbReference type="AlphaFoldDB" id="T1HP99"/>
<organism evidence="1 2">
    <name type="scientific">Rhodnius prolixus</name>
    <name type="common">Triatomid bug</name>
    <dbReference type="NCBI Taxonomy" id="13249"/>
    <lineage>
        <taxon>Eukaryota</taxon>
        <taxon>Metazoa</taxon>
        <taxon>Ecdysozoa</taxon>
        <taxon>Arthropoda</taxon>
        <taxon>Hexapoda</taxon>
        <taxon>Insecta</taxon>
        <taxon>Pterygota</taxon>
        <taxon>Neoptera</taxon>
        <taxon>Paraneoptera</taxon>
        <taxon>Hemiptera</taxon>
        <taxon>Heteroptera</taxon>
        <taxon>Panheteroptera</taxon>
        <taxon>Cimicomorpha</taxon>
        <taxon>Reduviidae</taxon>
        <taxon>Triatominae</taxon>
        <taxon>Rhodnius</taxon>
    </lineage>
</organism>